<evidence type="ECO:0000313" key="1">
    <source>
        <dbReference type="EMBL" id="KAL3582510.1"/>
    </source>
</evidence>
<proteinExistence type="predicted"/>
<gene>
    <name evidence="1" type="ORF">D5086_016842</name>
</gene>
<accession>A0ACC4BVU4</accession>
<protein>
    <submittedName>
        <fullName evidence="1">Uncharacterized protein</fullName>
    </submittedName>
</protein>
<reference evidence="1 2" key="1">
    <citation type="journal article" date="2024" name="Plant Biotechnol. J.">
        <title>Genome and CRISPR/Cas9 system of a widespread forest tree (Populus alba) in the world.</title>
        <authorList>
            <person name="Liu Y.J."/>
            <person name="Jiang P.F."/>
            <person name="Han X.M."/>
            <person name="Li X.Y."/>
            <person name="Wang H.M."/>
            <person name="Wang Y.J."/>
            <person name="Wang X.X."/>
            <person name="Zeng Q.Y."/>
        </authorList>
    </citation>
    <scope>NUCLEOTIDE SEQUENCE [LARGE SCALE GENOMIC DNA]</scope>
    <source>
        <strain evidence="2">cv. PAL-ZL1</strain>
    </source>
</reference>
<dbReference type="EMBL" id="RCHU02000008">
    <property type="protein sequence ID" value="KAL3582510.1"/>
    <property type="molecule type" value="Genomic_DNA"/>
</dbReference>
<dbReference type="Proteomes" id="UP000309997">
    <property type="component" value="Unassembled WGS sequence"/>
</dbReference>
<name>A0ACC4BVU4_POPAL</name>
<organism evidence="1 2">
    <name type="scientific">Populus alba</name>
    <name type="common">White poplar</name>
    <dbReference type="NCBI Taxonomy" id="43335"/>
    <lineage>
        <taxon>Eukaryota</taxon>
        <taxon>Viridiplantae</taxon>
        <taxon>Streptophyta</taxon>
        <taxon>Embryophyta</taxon>
        <taxon>Tracheophyta</taxon>
        <taxon>Spermatophyta</taxon>
        <taxon>Magnoliopsida</taxon>
        <taxon>eudicotyledons</taxon>
        <taxon>Gunneridae</taxon>
        <taxon>Pentapetalae</taxon>
        <taxon>rosids</taxon>
        <taxon>fabids</taxon>
        <taxon>Malpighiales</taxon>
        <taxon>Salicaceae</taxon>
        <taxon>Saliceae</taxon>
        <taxon>Populus</taxon>
    </lineage>
</organism>
<comment type="caution">
    <text evidence="1">The sequence shown here is derived from an EMBL/GenBank/DDBJ whole genome shotgun (WGS) entry which is preliminary data.</text>
</comment>
<evidence type="ECO:0000313" key="2">
    <source>
        <dbReference type="Proteomes" id="UP000309997"/>
    </source>
</evidence>
<keyword evidence="2" id="KW-1185">Reference proteome</keyword>
<sequence>MRFHATCSGQLYWIGNCTYMDCIGTSQMHGMVYNNSQALLLAVVQCKGKKYVENEESELHGQNTDHFCSRPQSDYEGLLNIAVWFNKVDLYGQPTMSCIRKFMSPISTVAHKQYAHSRHEADYGGCIPSILEALDTIKDLDGALNPWEDTLSNRDRNMILKEQSNWERALEIFEWFKGNGCYELYVIQYNIMLRILDELENGAMLNVCVMK</sequence>